<organism evidence="1 2">
    <name type="scientific">Scortum barcoo</name>
    <name type="common">barcoo grunter</name>
    <dbReference type="NCBI Taxonomy" id="214431"/>
    <lineage>
        <taxon>Eukaryota</taxon>
        <taxon>Metazoa</taxon>
        <taxon>Chordata</taxon>
        <taxon>Craniata</taxon>
        <taxon>Vertebrata</taxon>
        <taxon>Euteleostomi</taxon>
        <taxon>Actinopterygii</taxon>
        <taxon>Neopterygii</taxon>
        <taxon>Teleostei</taxon>
        <taxon>Neoteleostei</taxon>
        <taxon>Acanthomorphata</taxon>
        <taxon>Eupercaria</taxon>
        <taxon>Centrarchiformes</taxon>
        <taxon>Terapontoidei</taxon>
        <taxon>Terapontidae</taxon>
        <taxon>Scortum</taxon>
    </lineage>
</organism>
<accession>A0ACB8W5U8</accession>
<reference evidence="1" key="1">
    <citation type="submission" date="2022-04" db="EMBL/GenBank/DDBJ databases">
        <title>Jade perch genome.</title>
        <authorList>
            <person name="Chao B."/>
        </authorList>
    </citation>
    <scope>NUCLEOTIDE SEQUENCE</scope>
    <source>
        <strain evidence="1">CB-2022</strain>
    </source>
</reference>
<proteinExistence type="predicted"/>
<sequence>MVTMTAVFQSFINEVLREYLNDFVFVYLDDILIFSPDPVTHQRHVRQVRSRLLEYELYVKVEKSATGLSPFYIVYGYHPPLFPANEKEVTVPSAHAMARRCRKDTSGVQVSPDGAQV</sequence>
<dbReference type="Proteomes" id="UP000831701">
    <property type="component" value="Chromosome 15"/>
</dbReference>
<comment type="caution">
    <text evidence="1">The sequence shown here is derived from an EMBL/GenBank/DDBJ whole genome shotgun (WGS) entry which is preliminary data.</text>
</comment>
<name>A0ACB8W5U8_9TELE</name>
<gene>
    <name evidence="1" type="ORF">L3Q82_012482</name>
</gene>
<dbReference type="EMBL" id="CM041545">
    <property type="protein sequence ID" value="KAI3362153.1"/>
    <property type="molecule type" value="Genomic_DNA"/>
</dbReference>
<evidence type="ECO:0000313" key="1">
    <source>
        <dbReference type="EMBL" id="KAI3362153.1"/>
    </source>
</evidence>
<keyword evidence="2" id="KW-1185">Reference proteome</keyword>
<evidence type="ECO:0000313" key="2">
    <source>
        <dbReference type="Proteomes" id="UP000831701"/>
    </source>
</evidence>
<protein>
    <submittedName>
        <fullName evidence="1">Uncharacterized protein</fullName>
    </submittedName>
</protein>